<protein>
    <recommendedName>
        <fullName evidence="4">Peptidase inhibitor I78 family protein</fullName>
    </recommendedName>
</protein>
<gene>
    <name evidence="2" type="ORF">GCM10017083_43200</name>
</gene>
<keyword evidence="1" id="KW-0732">Signal</keyword>
<sequence>MRPTLGILRALVLLPALAGCPSPSTVTPSIVSPAGADGPMMVQGLPIERIEPDHRVVLADGLTIDGDARLAEALRDGGAGIAEIVVLERMPPVFVVTFADGETRRYQSRTTP</sequence>
<dbReference type="Proteomes" id="UP000630353">
    <property type="component" value="Unassembled WGS sequence"/>
</dbReference>
<name>A0A918XWU9_9PROT</name>
<dbReference type="PROSITE" id="PS51257">
    <property type="entry name" value="PROKAR_LIPOPROTEIN"/>
    <property type="match status" value="1"/>
</dbReference>
<evidence type="ECO:0000313" key="3">
    <source>
        <dbReference type="Proteomes" id="UP000630353"/>
    </source>
</evidence>
<evidence type="ECO:0000313" key="2">
    <source>
        <dbReference type="EMBL" id="GHD59267.1"/>
    </source>
</evidence>
<feature type="signal peptide" evidence="1">
    <location>
        <begin position="1"/>
        <end position="18"/>
    </location>
</feature>
<dbReference type="EMBL" id="BMZS01000011">
    <property type="protein sequence ID" value="GHD59267.1"/>
    <property type="molecule type" value="Genomic_DNA"/>
</dbReference>
<reference evidence="2" key="2">
    <citation type="submission" date="2020-09" db="EMBL/GenBank/DDBJ databases">
        <authorList>
            <person name="Sun Q."/>
            <person name="Kim S."/>
        </authorList>
    </citation>
    <scope>NUCLEOTIDE SEQUENCE</scope>
    <source>
        <strain evidence="2">KCTC 42651</strain>
    </source>
</reference>
<evidence type="ECO:0008006" key="4">
    <source>
        <dbReference type="Google" id="ProtNLM"/>
    </source>
</evidence>
<feature type="chain" id="PRO_5037310545" description="Peptidase inhibitor I78 family protein" evidence="1">
    <location>
        <begin position="19"/>
        <end position="112"/>
    </location>
</feature>
<proteinExistence type="predicted"/>
<dbReference type="AlphaFoldDB" id="A0A918XWU9"/>
<evidence type="ECO:0000256" key="1">
    <source>
        <dbReference type="SAM" id="SignalP"/>
    </source>
</evidence>
<reference evidence="2" key="1">
    <citation type="journal article" date="2014" name="Int. J. Syst. Evol. Microbiol.">
        <title>Complete genome sequence of Corynebacterium casei LMG S-19264T (=DSM 44701T), isolated from a smear-ripened cheese.</title>
        <authorList>
            <consortium name="US DOE Joint Genome Institute (JGI-PGF)"/>
            <person name="Walter F."/>
            <person name="Albersmeier A."/>
            <person name="Kalinowski J."/>
            <person name="Ruckert C."/>
        </authorList>
    </citation>
    <scope>NUCLEOTIDE SEQUENCE</scope>
    <source>
        <strain evidence="2">KCTC 42651</strain>
    </source>
</reference>
<comment type="caution">
    <text evidence="2">The sequence shown here is derived from an EMBL/GenBank/DDBJ whole genome shotgun (WGS) entry which is preliminary data.</text>
</comment>
<organism evidence="2 3">
    <name type="scientific">Thalassobaculum fulvum</name>
    <dbReference type="NCBI Taxonomy" id="1633335"/>
    <lineage>
        <taxon>Bacteria</taxon>
        <taxon>Pseudomonadati</taxon>
        <taxon>Pseudomonadota</taxon>
        <taxon>Alphaproteobacteria</taxon>
        <taxon>Rhodospirillales</taxon>
        <taxon>Thalassobaculaceae</taxon>
        <taxon>Thalassobaculum</taxon>
    </lineage>
</organism>
<dbReference type="RefSeq" id="WP_189993566.1">
    <property type="nucleotide sequence ID" value="NZ_BMZS01000011.1"/>
</dbReference>
<accession>A0A918XWU9</accession>
<keyword evidence="3" id="KW-1185">Reference proteome</keyword>